<organism evidence="2 3">
    <name type="scientific">Nitrospirillum viridazoti CBAmc</name>
    <dbReference type="NCBI Taxonomy" id="1441467"/>
    <lineage>
        <taxon>Bacteria</taxon>
        <taxon>Pseudomonadati</taxon>
        <taxon>Pseudomonadota</taxon>
        <taxon>Alphaproteobacteria</taxon>
        <taxon>Rhodospirillales</taxon>
        <taxon>Azospirillaceae</taxon>
        <taxon>Nitrospirillum</taxon>
        <taxon>Nitrospirillum viridazoti</taxon>
    </lineage>
</organism>
<reference evidence="2 3" key="1">
    <citation type="submission" date="2017-06" db="EMBL/GenBank/DDBJ databases">
        <title>Complete genome sequence of Nitrospirillum amazonense strain CBAmC, an endophytic nitrogen-fixing and plant growth-promoting bacterium, isolated from sugarcane.</title>
        <authorList>
            <person name="Schwab S."/>
            <person name="dos Santos Teixeira K.R."/>
            <person name="Simoes Araujo J.L."/>
            <person name="Soares Vidal M."/>
            <person name="Borges de Freitas H.R."/>
            <person name="Rivello Crivelaro A.L."/>
            <person name="Bueno de Camargo Nunes A."/>
            <person name="dos Santos C.M."/>
            <person name="Palmeira da Silva Rosa D."/>
            <person name="da Silva Padilha D."/>
            <person name="da Silva E."/>
            <person name="Araujo Terra L."/>
            <person name="Soares Mendes V."/>
            <person name="Farinelli L."/>
            <person name="Magalhaes Cruz L."/>
            <person name="Baldani J.I."/>
        </authorList>
    </citation>
    <scope>NUCLEOTIDE SEQUENCE [LARGE SCALE GENOMIC DNA]</scope>
    <source>
        <strain evidence="2 3">CBAmC</strain>
    </source>
</reference>
<proteinExistence type="predicted"/>
<dbReference type="KEGG" id="nao:Y958_05300"/>
<dbReference type="RefSeq" id="WP_088871180.1">
    <property type="nucleotide sequence ID" value="NZ_CP022110.1"/>
</dbReference>
<name>A0A248JQE3_9PROT</name>
<evidence type="ECO:0000256" key="1">
    <source>
        <dbReference type="SAM" id="MobiDB-lite"/>
    </source>
</evidence>
<sequence>MLSHKFKVGQNAFMRPAVAEKRPASTPVSITRLLPVEGGEPLYRIRVDLGGQERVVRESQLNAAGTVGASERPPAAMTPMPIIKEAHSKAGRKKS</sequence>
<gene>
    <name evidence="2" type="ORF">Y958_05300</name>
</gene>
<dbReference type="Proteomes" id="UP000197153">
    <property type="component" value="Chromosome 1"/>
</dbReference>
<dbReference type="EMBL" id="CP022110">
    <property type="protein sequence ID" value="ASG20298.1"/>
    <property type="molecule type" value="Genomic_DNA"/>
</dbReference>
<keyword evidence="3" id="KW-1185">Reference proteome</keyword>
<evidence type="ECO:0000313" key="3">
    <source>
        <dbReference type="Proteomes" id="UP000197153"/>
    </source>
</evidence>
<protein>
    <submittedName>
        <fullName evidence="2">Uncharacterized protein</fullName>
    </submittedName>
</protein>
<dbReference type="AlphaFoldDB" id="A0A248JQE3"/>
<accession>A0A248JQE3</accession>
<evidence type="ECO:0000313" key="2">
    <source>
        <dbReference type="EMBL" id="ASG20298.1"/>
    </source>
</evidence>
<feature type="region of interest" description="Disordered" evidence="1">
    <location>
        <begin position="62"/>
        <end position="95"/>
    </location>
</feature>